<organism evidence="2 3">
    <name type="scientific">Pseudomonas frederiksbergensis</name>
    <dbReference type="NCBI Taxonomy" id="104087"/>
    <lineage>
        <taxon>Bacteria</taxon>
        <taxon>Pseudomonadati</taxon>
        <taxon>Pseudomonadota</taxon>
        <taxon>Gammaproteobacteria</taxon>
        <taxon>Pseudomonadales</taxon>
        <taxon>Pseudomonadaceae</taxon>
        <taxon>Pseudomonas</taxon>
    </lineage>
</organism>
<feature type="chain" id="PRO_5019357329" description="DUF2846 domain-containing protein" evidence="1">
    <location>
        <begin position="23"/>
        <end position="132"/>
    </location>
</feature>
<evidence type="ECO:0000313" key="2">
    <source>
        <dbReference type="EMBL" id="RON43552.1"/>
    </source>
</evidence>
<evidence type="ECO:0000256" key="1">
    <source>
        <dbReference type="SAM" id="SignalP"/>
    </source>
</evidence>
<dbReference type="PROSITE" id="PS51257">
    <property type="entry name" value="PROKAR_LIPOPROTEIN"/>
    <property type="match status" value="1"/>
</dbReference>
<evidence type="ECO:0008006" key="4">
    <source>
        <dbReference type="Google" id="ProtNLM"/>
    </source>
</evidence>
<gene>
    <name evidence="2" type="ORF">BK666_21015</name>
</gene>
<feature type="signal peptide" evidence="1">
    <location>
        <begin position="1"/>
        <end position="22"/>
    </location>
</feature>
<proteinExistence type="predicted"/>
<dbReference type="OrthoDB" id="9154618at2"/>
<dbReference type="EMBL" id="MOBQ01000024">
    <property type="protein sequence ID" value="RON43552.1"/>
    <property type="molecule type" value="Genomic_DNA"/>
</dbReference>
<sequence>MKLFVGALVLVALAGCSTSPISVDDADPVPPSRLHAFTGKNESKLIVTRDSGAFGSGVNYSVLIDGKLAGEFASSEVATFGISSGKHILGIQPSTMFGGTVHETEVDVKPGETIRRRISLDGGGFYLTPTAY</sequence>
<dbReference type="Proteomes" id="UP000285349">
    <property type="component" value="Unassembled WGS sequence"/>
</dbReference>
<name>A0A423JZZ6_9PSED</name>
<evidence type="ECO:0000313" key="3">
    <source>
        <dbReference type="Proteomes" id="UP000285349"/>
    </source>
</evidence>
<dbReference type="RefSeq" id="WP_123512747.1">
    <property type="nucleotide sequence ID" value="NZ_MOBQ01000024.1"/>
</dbReference>
<comment type="caution">
    <text evidence="2">The sequence shown here is derived from an EMBL/GenBank/DDBJ whole genome shotgun (WGS) entry which is preliminary data.</text>
</comment>
<dbReference type="AlphaFoldDB" id="A0A423JZZ6"/>
<reference evidence="2 3" key="1">
    <citation type="submission" date="2016-10" db="EMBL/GenBank/DDBJ databases">
        <title>Comparative genome analysis of multiple Pseudomonas spp. focuses on biocontrol and plant growth promoting traits.</title>
        <authorList>
            <person name="Tao X.-Y."/>
            <person name="Taylor C.G."/>
        </authorList>
    </citation>
    <scope>NUCLEOTIDE SEQUENCE [LARGE SCALE GENOMIC DNA]</scope>
    <source>
        <strain evidence="2 3">37A10</strain>
    </source>
</reference>
<accession>A0A423JZZ6</accession>
<protein>
    <recommendedName>
        <fullName evidence="4">DUF2846 domain-containing protein</fullName>
    </recommendedName>
</protein>
<keyword evidence="1" id="KW-0732">Signal</keyword>